<evidence type="ECO:0000256" key="1">
    <source>
        <dbReference type="ARBA" id="ARBA00004651"/>
    </source>
</evidence>
<dbReference type="PANTHER" id="PTHR32089">
    <property type="entry name" value="METHYL-ACCEPTING CHEMOTAXIS PROTEIN MCPB"/>
    <property type="match status" value="1"/>
</dbReference>
<feature type="transmembrane region" description="Helical" evidence="9">
    <location>
        <begin position="191"/>
        <end position="210"/>
    </location>
</feature>
<keyword evidence="5 9" id="KW-0472">Membrane</keyword>
<dbReference type="InterPro" id="IPR033480">
    <property type="entry name" value="sCache_2"/>
</dbReference>
<dbReference type="Gene3D" id="3.30.450.20">
    <property type="entry name" value="PAS domain"/>
    <property type="match status" value="1"/>
</dbReference>
<evidence type="ECO:0000256" key="2">
    <source>
        <dbReference type="ARBA" id="ARBA00022475"/>
    </source>
</evidence>
<dbReference type="InterPro" id="IPR003660">
    <property type="entry name" value="HAMP_dom"/>
</dbReference>
<keyword evidence="4 9" id="KW-1133">Transmembrane helix</keyword>
<dbReference type="PROSITE" id="PS50111">
    <property type="entry name" value="CHEMOTAXIS_TRANSDUC_2"/>
    <property type="match status" value="1"/>
</dbReference>
<dbReference type="FunCoup" id="E6W6L2">
    <property type="interactions" value="197"/>
</dbReference>
<sequence length="554" mass="60300">MKFTRTIKGRLILFLGLAAMGTAILVAIALNALYTSLHNAKEAAVQEITESLHSVVADFWQMSREGLISDEQARASALRALKAVRYGDNDYFWVNDMQPRMIMHPTNPKLDGQDLSGFEDPNGKRLFVEFVRTVRENGKGHVNYLWPKPGFTNPVQKTSYVMGFEPWGWIIGTGVYIDDIQGLFWAQVRNIAVTVGVLILILMVPMFFILRSIILSSSSIARVAEDLASGEGDLTKRIPITGEDELSQAAKFVNRFLDKVQAIIIDVREVSHGVASASEQLSSSSSQMSAAMNMQAENVSKIASASLEMSQTVNGMTTNAGEIKENASLALQAAREGGAVIRRSAGEMESIVEQVNTAADFATTLEENASRVEQVIQVINDIADQTNLLALNAAIEAARAGDAGRGFAVVADEVRKLAERSTQSTSEIIDIVKSIQGGINQMTSAMGLVNEKVNQGSQLSRDADKSFVVILENIQTLQQLIEHNVGAMEEMFRTSEQVSDDIQSISSSTEESAKVSEEVALAASDLARLAGEVQRHLGGFIVDDRSQQKMLAPR</sequence>
<dbReference type="SMART" id="SM00283">
    <property type="entry name" value="MA"/>
    <property type="match status" value="1"/>
</dbReference>
<reference evidence="12 13" key="1">
    <citation type="submission" date="2010-12" db="EMBL/GenBank/DDBJ databases">
        <title>Complete sequence of Desulfurispirillum indicum S5.</title>
        <authorList>
            <consortium name="US DOE Joint Genome Institute"/>
            <person name="Lucas S."/>
            <person name="Copeland A."/>
            <person name="Lapidus A."/>
            <person name="Cheng J.-F."/>
            <person name="Goodwin L."/>
            <person name="Pitluck S."/>
            <person name="Chertkov O."/>
            <person name="Held B."/>
            <person name="Detter J.C."/>
            <person name="Han C."/>
            <person name="Tapia R."/>
            <person name="Land M."/>
            <person name="Hauser L."/>
            <person name="Kyrpides N."/>
            <person name="Ivanova N."/>
            <person name="Mikhailova N."/>
            <person name="Haggblom M."/>
            <person name="Rauschenbach I."/>
            <person name="Bini E."/>
            <person name="Woyke T."/>
        </authorList>
    </citation>
    <scope>NUCLEOTIDE SEQUENCE [LARGE SCALE GENOMIC DNA]</scope>
    <source>
        <strain evidence="13">ATCC BAA-1389 / DSM 22839 / S5</strain>
    </source>
</reference>
<protein>
    <submittedName>
        <fullName evidence="12">Chemotaxis sensory transducer</fullName>
    </submittedName>
</protein>
<dbReference type="HOGENOM" id="CLU_000445_107_21_0"/>
<dbReference type="FunFam" id="1.10.287.950:FF:000001">
    <property type="entry name" value="Methyl-accepting chemotaxis sensory transducer"/>
    <property type="match status" value="1"/>
</dbReference>
<comment type="subcellular location">
    <subcellularLocation>
        <location evidence="1">Cell membrane</location>
        <topology evidence="1">Multi-pass membrane protein</topology>
    </subcellularLocation>
</comment>
<dbReference type="InterPro" id="IPR004089">
    <property type="entry name" value="MCPsignal_dom"/>
</dbReference>
<dbReference type="Pfam" id="PF00015">
    <property type="entry name" value="MCPsignal"/>
    <property type="match status" value="1"/>
</dbReference>
<keyword evidence="6 8" id="KW-0807">Transducer</keyword>
<keyword evidence="2" id="KW-1003">Cell membrane</keyword>
<dbReference type="InParanoid" id="E6W6L2"/>
<dbReference type="AlphaFoldDB" id="E6W6L2"/>
<dbReference type="GO" id="GO:0004888">
    <property type="term" value="F:transmembrane signaling receptor activity"/>
    <property type="evidence" value="ECO:0007669"/>
    <property type="project" value="InterPro"/>
</dbReference>
<accession>E6W6L2</accession>
<dbReference type="Gene3D" id="1.10.287.950">
    <property type="entry name" value="Methyl-accepting chemotaxis protein"/>
    <property type="match status" value="1"/>
</dbReference>
<dbReference type="GO" id="GO:0006935">
    <property type="term" value="P:chemotaxis"/>
    <property type="evidence" value="ECO:0007669"/>
    <property type="project" value="InterPro"/>
</dbReference>
<dbReference type="SMART" id="SM00304">
    <property type="entry name" value="HAMP"/>
    <property type="match status" value="1"/>
</dbReference>
<evidence type="ECO:0000313" key="12">
    <source>
        <dbReference type="EMBL" id="ADU65012.1"/>
    </source>
</evidence>
<dbReference type="GO" id="GO:0005886">
    <property type="term" value="C:plasma membrane"/>
    <property type="evidence" value="ECO:0007669"/>
    <property type="project" value="UniProtKB-SubCell"/>
</dbReference>
<dbReference type="CDD" id="cd06225">
    <property type="entry name" value="HAMP"/>
    <property type="match status" value="1"/>
</dbReference>
<gene>
    <name evidence="12" type="ordered locus">Selin_0256</name>
</gene>
<feature type="domain" description="Methyl-accepting transducer" evidence="10">
    <location>
        <begin position="270"/>
        <end position="527"/>
    </location>
</feature>
<dbReference type="PANTHER" id="PTHR32089:SF119">
    <property type="entry name" value="METHYL-ACCEPTING CHEMOTAXIS PROTEIN CTPL"/>
    <property type="match status" value="1"/>
</dbReference>
<dbReference type="CDD" id="cd11386">
    <property type="entry name" value="MCP_signal"/>
    <property type="match status" value="1"/>
</dbReference>
<dbReference type="Pfam" id="PF17200">
    <property type="entry name" value="sCache_2"/>
    <property type="match status" value="1"/>
</dbReference>
<dbReference type="SMART" id="SM01049">
    <property type="entry name" value="Cache_2"/>
    <property type="match status" value="1"/>
</dbReference>
<evidence type="ECO:0000256" key="3">
    <source>
        <dbReference type="ARBA" id="ARBA00022692"/>
    </source>
</evidence>
<evidence type="ECO:0000256" key="4">
    <source>
        <dbReference type="ARBA" id="ARBA00022989"/>
    </source>
</evidence>
<keyword evidence="3 9" id="KW-0812">Transmembrane</keyword>
<dbReference type="GO" id="GO:0007165">
    <property type="term" value="P:signal transduction"/>
    <property type="evidence" value="ECO:0007669"/>
    <property type="project" value="UniProtKB-KW"/>
</dbReference>
<keyword evidence="13" id="KW-1185">Reference proteome</keyword>
<dbReference type="eggNOG" id="COG0840">
    <property type="taxonomic scope" value="Bacteria"/>
</dbReference>
<dbReference type="RefSeq" id="WP_013504901.1">
    <property type="nucleotide sequence ID" value="NC_014836.1"/>
</dbReference>
<evidence type="ECO:0000256" key="9">
    <source>
        <dbReference type="SAM" id="Phobius"/>
    </source>
</evidence>
<evidence type="ECO:0000259" key="11">
    <source>
        <dbReference type="PROSITE" id="PS50885"/>
    </source>
</evidence>
<dbReference type="InterPro" id="IPR004090">
    <property type="entry name" value="Chemotax_Me-accpt_rcpt"/>
</dbReference>
<organism evidence="12 13">
    <name type="scientific">Desulfurispirillum indicum (strain ATCC BAA-1389 / DSM 22839 / S5)</name>
    <dbReference type="NCBI Taxonomy" id="653733"/>
    <lineage>
        <taxon>Bacteria</taxon>
        <taxon>Pseudomonadati</taxon>
        <taxon>Chrysiogenota</taxon>
        <taxon>Chrysiogenia</taxon>
        <taxon>Chrysiogenales</taxon>
        <taxon>Chrysiogenaceae</taxon>
        <taxon>Desulfurispirillum</taxon>
    </lineage>
</organism>
<dbReference type="PRINTS" id="PR00260">
    <property type="entry name" value="CHEMTRNSDUCR"/>
</dbReference>
<evidence type="ECO:0000256" key="7">
    <source>
        <dbReference type="ARBA" id="ARBA00029447"/>
    </source>
</evidence>
<dbReference type="SUPFAM" id="SSF58104">
    <property type="entry name" value="Methyl-accepting chemotaxis protein (MCP) signaling domain"/>
    <property type="match status" value="1"/>
</dbReference>
<dbReference type="Proteomes" id="UP000002572">
    <property type="component" value="Chromosome"/>
</dbReference>
<evidence type="ECO:0000256" key="8">
    <source>
        <dbReference type="PROSITE-ProRule" id="PRU00284"/>
    </source>
</evidence>
<dbReference type="STRING" id="653733.Selin_0256"/>
<name>E6W6L2_DESIS</name>
<dbReference type="OrthoDB" id="2489132at2"/>
<comment type="similarity">
    <text evidence="7">Belongs to the methyl-accepting chemotaxis (MCP) protein family.</text>
</comment>
<dbReference type="Pfam" id="PF00672">
    <property type="entry name" value="HAMP"/>
    <property type="match status" value="1"/>
</dbReference>
<feature type="transmembrane region" description="Helical" evidence="9">
    <location>
        <begin position="12"/>
        <end position="34"/>
    </location>
</feature>
<dbReference type="KEGG" id="din:Selin_0256"/>
<dbReference type="PROSITE" id="PS50885">
    <property type="entry name" value="HAMP"/>
    <property type="match status" value="1"/>
</dbReference>
<evidence type="ECO:0000313" key="13">
    <source>
        <dbReference type="Proteomes" id="UP000002572"/>
    </source>
</evidence>
<feature type="domain" description="HAMP" evidence="11">
    <location>
        <begin position="211"/>
        <end position="265"/>
    </location>
</feature>
<evidence type="ECO:0000259" key="10">
    <source>
        <dbReference type="PROSITE" id="PS50111"/>
    </source>
</evidence>
<proteinExistence type="inferred from homology"/>
<dbReference type="EMBL" id="CP002432">
    <property type="protein sequence ID" value="ADU65012.1"/>
    <property type="molecule type" value="Genomic_DNA"/>
</dbReference>
<evidence type="ECO:0000256" key="5">
    <source>
        <dbReference type="ARBA" id="ARBA00023136"/>
    </source>
</evidence>
<evidence type="ECO:0000256" key="6">
    <source>
        <dbReference type="ARBA" id="ARBA00023224"/>
    </source>
</evidence>